<dbReference type="AlphaFoldDB" id="A0A0G1GHS3"/>
<organism evidence="1 2">
    <name type="scientific">Candidatus Gottesmanbacteria bacterium GW2011_GWA2_43_14</name>
    <dbReference type="NCBI Taxonomy" id="1618443"/>
    <lineage>
        <taxon>Bacteria</taxon>
        <taxon>Candidatus Gottesmaniibacteriota</taxon>
    </lineage>
</organism>
<proteinExistence type="predicted"/>
<evidence type="ECO:0000313" key="2">
    <source>
        <dbReference type="Proteomes" id="UP000034894"/>
    </source>
</evidence>
<reference evidence="1 2" key="1">
    <citation type="journal article" date="2015" name="Nature">
        <title>rRNA introns, odd ribosomes, and small enigmatic genomes across a large radiation of phyla.</title>
        <authorList>
            <person name="Brown C.T."/>
            <person name="Hug L.A."/>
            <person name="Thomas B.C."/>
            <person name="Sharon I."/>
            <person name="Castelle C.J."/>
            <person name="Singh A."/>
            <person name="Wilkins M.J."/>
            <person name="Williams K.H."/>
            <person name="Banfield J.F."/>
        </authorList>
    </citation>
    <scope>NUCLEOTIDE SEQUENCE [LARGE SCALE GENOMIC DNA]</scope>
</reference>
<protein>
    <submittedName>
        <fullName evidence="1">Uncharacterized protein</fullName>
    </submittedName>
</protein>
<gene>
    <name evidence="1" type="ORF">UV73_C0002G0057</name>
</gene>
<dbReference type="EMBL" id="LCFP01000002">
    <property type="protein sequence ID" value="KKS98343.1"/>
    <property type="molecule type" value="Genomic_DNA"/>
</dbReference>
<dbReference type="Proteomes" id="UP000034894">
    <property type="component" value="Unassembled WGS sequence"/>
</dbReference>
<comment type="caution">
    <text evidence="1">The sequence shown here is derived from an EMBL/GenBank/DDBJ whole genome shotgun (WGS) entry which is preliminary data.</text>
</comment>
<sequence length="38" mass="4510">MSKRKELIINDENDLPSELTLYLTLERFASRIKSDEKL</sequence>
<name>A0A0G1GHS3_9BACT</name>
<evidence type="ECO:0000313" key="1">
    <source>
        <dbReference type="EMBL" id="KKS98343.1"/>
    </source>
</evidence>
<dbReference type="STRING" id="1618443.UV73_C0002G0057"/>
<accession>A0A0G1GHS3</accession>